<dbReference type="InterPro" id="IPR000917">
    <property type="entry name" value="Sulfatase_N"/>
</dbReference>
<name>A0AAW9J2W9_CLOPF</name>
<proteinExistence type="predicted"/>
<dbReference type="Pfam" id="PF00884">
    <property type="entry name" value="Sulfatase"/>
    <property type="match status" value="1"/>
</dbReference>
<reference evidence="2" key="1">
    <citation type="submission" date="2019-11" db="EMBL/GenBank/DDBJ databases">
        <title>Characterization of Clostridium perfringens isolates from swine manure treated agricultural soils.</title>
        <authorList>
            <person name="Wushke S.T."/>
        </authorList>
    </citation>
    <scope>NUCLEOTIDE SEQUENCE</scope>
    <source>
        <strain evidence="2">X15</strain>
    </source>
</reference>
<dbReference type="AlphaFoldDB" id="A0AAW9J2W9"/>
<comment type="caution">
    <text evidence="2">The sequence shown here is derived from an EMBL/GenBank/DDBJ whole genome shotgun (WGS) entry which is preliminary data.</text>
</comment>
<dbReference type="Gene3D" id="3.40.720.10">
    <property type="entry name" value="Alkaline Phosphatase, subunit A"/>
    <property type="match status" value="1"/>
</dbReference>
<dbReference type="RefSeq" id="WP_322413410.1">
    <property type="nucleotide sequence ID" value="NZ_WNVG01001216.1"/>
</dbReference>
<keyword evidence="2" id="KW-0378">Hydrolase</keyword>
<feature type="domain" description="Sulfatase N-terminal" evidence="1">
    <location>
        <begin position="28"/>
        <end position="117"/>
    </location>
</feature>
<dbReference type="EMBL" id="WNVG01001216">
    <property type="protein sequence ID" value="MDZ5035061.1"/>
    <property type="molecule type" value="Genomic_DNA"/>
</dbReference>
<dbReference type="InterPro" id="IPR052701">
    <property type="entry name" value="GAG_Ulvan_Degrading_Sulfatases"/>
</dbReference>
<accession>A0AAW9J2W9</accession>
<evidence type="ECO:0000259" key="1">
    <source>
        <dbReference type="Pfam" id="PF00884"/>
    </source>
</evidence>
<dbReference type="SUPFAM" id="SSF53649">
    <property type="entry name" value="Alkaline phosphatase-like"/>
    <property type="match status" value="1"/>
</dbReference>
<dbReference type="GO" id="GO:0016787">
    <property type="term" value="F:hydrolase activity"/>
    <property type="evidence" value="ECO:0007669"/>
    <property type="project" value="UniProtKB-KW"/>
</dbReference>
<dbReference type="Proteomes" id="UP001289066">
    <property type="component" value="Unassembled WGS sequence"/>
</dbReference>
<feature type="non-terminal residue" evidence="2">
    <location>
        <position position="1"/>
    </location>
</feature>
<dbReference type="InterPro" id="IPR017850">
    <property type="entry name" value="Alkaline_phosphatase_core_sf"/>
</dbReference>
<organism evidence="2 3">
    <name type="scientific">Clostridium perfringens</name>
    <dbReference type="NCBI Taxonomy" id="1502"/>
    <lineage>
        <taxon>Bacteria</taxon>
        <taxon>Bacillati</taxon>
        <taxon>Bacillota</taxon>
        <taxon>Clostridia</taxon>
        <taxon>Eubacteriales</taxon>
        <taxon>Clostridiaceae</taxon>
        <taxon>Clostridium</taxon>
    </lineage>
</organism>
<gene>
    <name evidence="2" type="ORF">GNF81_20460</name>
</gene>
<feature type="non-terminal residue" evidence="2">
    <location>
        <position position="143"/>
    </location>
</feature>
<dbReference type="PANTHER" id="PTHR43751:SF3">
    <property type="entry name" value="SULFATASE N-TERMINAL DOMAIN-CONTAINING PROTEIN"/>
    <property type="match status" value="1"/>
</dbReference>
<evidence type="ECO:0000313" key="2">
    <source>
        <dbReference type="EMBL" id="MDZ5035061.1"/>
    </source>
</evidence>
<evidence type="ECO:0000313" key="3">
    <source>
        <dbReference type="Proteomes" id="UP001289066"/>
    </source>
</evidence>
<protein>
    <submittedName>
        <fullName evidence="2">Sulfatase-like hydrolase/transferase</fullName>
    </submittedName>
</protein>
<dbReference type="PANTHER" id="PTHR43751">
    <property type="entry name" value="SULFATASE"/>
    <property type="match status" value="1"/>
</dbReference>
<sequence>VKDTDNINSEFNDFNNLIKEKNSTNVFYESSIRYSNIKVIDFVEKLKADGIYDEQLIVITSDHGTSYLGEIYRESKVCTMYDENYKTPLIFLGKDIKGKVCNNYGSAIDIIPTILELNDDDFTCYNLDGKSILKEERDFITLE</sequence>